<sequence length="443" mass="50571">MLRIITIHPVKETHRYGFETTQLYRAKVARYLGVDYIHLATSPQVRPDWKKEIIALGFLEEEIINVPNSFSDIGHDALSVRPEDLTLQEGDQVEITEEGFVGSVTLADGTGRYFYTSGPYLFEDFQTGELRWYHGNGELVLRARFMDPFKEPTPVSLFYPGYIYLKDGEFCSEDDLVVSCLAKNAKQTDLIIRDQHIIPAPSIFRFMENTEKNYYEVIHENVLRNMALANLRGKTDYLVASEVLTSELEKQGYSTKFLPPMVTQVDQSPKIIGPVTNYCVVGNMSDLKNVEWIIEVFIALYLSGSKAIVTFYGGSAERIEELKQKYEIPENIIFKGIVDKVPYHLHQAYVSSSYSELFANACVEAMSEGLLAVLSNVDIAHRYYAKQTDGIQLFSTKKELVEMIERMAQEEYQQSNEQNLKLAKQYSIENVANIYRELLGIKA</sequence>
<accession>D0BNE2</accession>
<evidence type="ECO:0000313" key="2">
    <source>
        <dbReference type="EMBL" id="EEW92407.1"/>
    </source>
</evidence>
<dbReference type="EMBL" id="ACRF02000002">
    <property type="protein sequence ID" value="EEW92407.1"/>
    <property type="molecule type" value="Genomic_DNA"/>
</dbReference>
<dbReference type="AlphaFoldDB" id="D0BNE2"/>
<dbReference type="eggNOG" id="ENOG5033R2Q">
    <property type="taxonomic scope" value="Bacteria"/>
</dbReference>
<reference evidence="2" key="2">
    <citation type="submission" date="2011-10" db="EMBL/GenBank/DDBJ databases">
        <title>The Genome Sequence of Granulicatella elegans ATCC 700633.</title>
        <authorList>
            <consortium name="The Broad Institute Genome Sequencing Platform"/>
            <consortium name="The Broad Institute Genome Sequencing Center for Infectious Disease"/>
            <person name="Earl A."/>
            <person name="Ward D."/>
            <person name="Feldgarden M."/>
            <person name="Gevers D."/>
            <person name="Sibley C.D."/>
            <person name="Field T.R."/>
            <person name="Grinwis M."/>
            <person name="Eshaghurshan C.S."/>
            <person name="Surette M.G."/>
            <person name="Young S.K."/>
            <person name="Zeng Q."/>
            <person name="Gargeya S."/>
            <person name="Fitzgerald M."/>
            <person name="Haas B."/>
            <person name="Abouelleil A."/>
            <person name="Alvarado L."/>
            <person name="Arachchi H.M."/>
            <person name="Berlin A."/>
            <person name="Brown A."/>
            <person name="Chapman S.B."/>
            <person name="Chen Z."/>
            <person name="Dunbar C."/>
            <person name="Freedman E."/>
            <person name="Gearin G."/>
            <person name="Goldberg J."/>
            <person name="Griggs A."/>
            <person name="Gujja S."/>
            <person name="Heiman D."/>
            <person name="Howarth C."/>
            <person name="Larson L."/>
            <person name="Lui A."/>
            <person name="MacDonald P.J.P."/>
            <person name="Montmayeur A."/>
            <person name="Murphy C."/>
            <person name="Neiman D."/>
            <person name="Pearson M."/>
            <person name="Priest M."/>
            <person name="Roberts A."/>
            <person name="Saif S."/>
            <person name="Shea T."/>
            <person name="Shenoy N."/>
            <person name="Sisk P."/>
            <person name="Stolte C."/>
            <person name="Sykes S."/>
            <person name="Wortman J."/>
            <person name="Nusbaum C."/>
            <person name="Birren B."/>
        </authorList>
    </citation>
    <scope>NUCLEOTIDE SEQUENCE [LARGE SCALE GENOMIC DNA]</scope>
    <source>
        <strain evidence="2">ATCC 700633</strain>
    </source>
</reference>
<dbReference type="SUPFAM" id="SSF53756">
    <property type="entry name" value="UDP-Glycosyltransferase/glycogen phosphorylase"/>
    <property type="match status" value="1"/>
</dbReference>
<evidence type="ECO:0000259" key="1">
    <source>
        <dbReference type="Pfam" id="PF00534"/>
    </source>
</evidence>
<evidence type="ECO:0000313" key="3">
    <source>
        <dbReference type="Proteomes" id="UP000002939"/>
    </source>
</evidence>
<dbReference type="OrthoDB" id="2231385at2"/>
<dbReference type="InterPro" id="IPR001296">
    <property type="entry name" value="Glyco_trans_1"/>
</dbReference>
<feature type="domain" description="Glycosyl transferase family 1" evidence="1">
    <location>
        <begin position="279"/>
        <end position="414"/>
    </location>
</feature>
<organism evidence="2 3">
    <name type="scientific">Granulicatella elegans ATCC 700633</name>
    <dbReference type="NCBI Taxonomy" id="626369"/>
    <lineage>
        <taxon>Bacteria</taxon>
        <taxon>Bacillati</taxon>
        <taxon>Bacillota</taxon>
        <taxon>Bacilli</taxon>
        <taxon>Lactobacillales</taxon>
        <taxon>Carnobacteriaceae</taxon>
        <taxon>Granulicatella</taxon>
    </lineage>
</organism>
<dbReference type="Pfam" id="PF00534">
    <property type="entry name" value="Glycos_transf_1"/>
    <property type="match status" value="1"/>
</dbReference>
<keyword evidence="3" id="KW-1185">Reference proteome</keyword>
<proteinExistence type="predicted"/>
<name>D0BNE2_9LACT</name>
<dbReference type="STRING" id="626369.HMPREF0446_01477"/>
<dbReference type="Proteomes" id="UP000002939">
    <property type="component" value="Unassembled WGS sequence"/>
</dbReference>
<dbReference type="HOGENOM" id="CLU_617869_0_0_9"/>
<comment type="caution">
    <text evidence="2">The sequence shown here is derived from an EMBL/GenBank/DDBJ whole genome shotgun (WGS) entry which is preliminary data.</text>
</comment>
<dbReference type="GO" id="GO:0016757">
    <property type="term" value="F:glycosyltransferase activity"/>
    <property type="evidence" value="ECO:0007669"/>
    <property type="project" value="InterPro"/>
</dbReference>
<reference evidence="2" key="1">
    <citation type="submission" date="2009-09" db="EMBL/GenBank/DDBJ databases">
        <authorList>
            <consortium name="The Broad Institute Genome Sequencing Platform"/>
            <person name="Ward D."/>
            <person name="Feldgarden M."/>
            <person name="Earl A."/>
            <person name="Young S.K."/>
            <person name="Zeng Q."/>
            <person name="Koehrsen M."/>
            <person name="Alvarado L."/>
            <person name="Berlin A."/>
            <person name="Bochicchio J."/>
            <person name="Borenstein D."/>
            <person name="Chapman S.B."/>
            <person name="Chen Z."/>
            <person name="Engels R."/>
            <person name="Freedman E."/>
            <person name="Gellesch M."/>
            <person name="Goldberg J."/>
            <person name="Griggs A."/>
            <person name="Gujja S."/>
            <person name="Heilman E."/>
            <person name="Heiman D."/>
            <person name="Hepburn T."/>
            <person name="Howarth C."/>
            <person name="Jen D."/>
            <person name="Larson L."/>
            <person name="Lewis B."/>
            <person name="Mehta T."/>
            <person name="Park D."/>
            <person name="Pearson M."/>
            <person name="Roberts A."/>
            <person name="Saif S."/>
            <person name="Shea T."/>
            <person name="Shenoy N."/>
            <person name="Sisk P."/>
            <person name="Stolte C."/>
            <person name="Sykes S."/>
            <person name="Thomson T."/>
            <person name="Walk T."/>
            <person name="White J."/>
            <person name="Yandava C."/>
            <person name="Sibley C.D."/>
            <person name="Field T.R."/>
            <person name="Grinwis M."/>
            <person name="Eshaghurshan C.S."/>
            <person name="Surette M.G."/>
            <person name="Haas B."/>
            <person name="Nusbaum C."/>
            <person name="Birren B."/>
        </authorList>
    </citation>
    <scope>NUCLEOTIDE SEQUENCE [LARGE SCALE GENOMIC DNA]</scope>
    <source>
        <strain evidence="2">ATCC 700633</strain>
    </source>
</reference>
<dbReference type="RefSeq" id="WP_006703753.1">
    <property type="nucleotide sequence ID" value="NZ_KI391971.1"/>
</dbReference>
<gene>
    <name evidence="2" type="ORF">HMPREF0446_01477</name>
</gene>
<dbReference type="Gene3D" id="3.40.50.2000">
    <property type="entry name" value="Glycogen Phosphorylase B"/>
    <property type="match status" value="1"/>
</dbReference>
<protein>
    <recommendedName>
        <fullName evidence="1">Glycosyl transferase family 1 domain-containing protein</fullName>
    </recommendedName>
</protein>